<feature type="transmembrane region" description="Helical" evidence="1">
    <location>
        <begin position="20"/>
        <end position="37"/>
    </location>
</feature>
<dbReference type="AlphaFoldDB" id="A0A1F8FUT9"/>
<evidence type="ECO:0000256" key="1">
    <source>
        <dbReference type="SAM" id="Phobius"/>
    </source>
</evidence>
<feature type="transmembrane region" description="Helical" evidence="1">
    <location>
        <begin position="199"/>
        <end position="216"/>
    </location>
</feature>
<feature type="transmembrane region" description="Helical" evidence="1">
    <location>
        <begin position="135"/>
        <end position="158"/>
    </location>
</feature>
<dbReference type="Proteomes" id="UP000178117">
    <property type="component" value="Unassembled WGS sequence"/>
</dbReference>
<dbReference type="EMBL" id="MGJZ01000021">
    <property type="protein sequence ID" value="OGN16934.1"/>
    <property type="molecule type" value="Genomic_DNA"/>
</dbReference>
<organism evidence="3 4">
    <name type="scientific">Candidatus Yanofskybacteria bacterium RIFCSPHIGHO2_02_FULL_50_12</name>
    <dbReference type="NCBI Taxonomy" id="1802685"/>
    <lineage>
        <taxon>Bacteria</taxon>
        <taxon>Candidatus Yanofskyibacteriota</taxon>
    </lineage>
</organism>
<feature type="transmembrane region" description="Helical" evidence="1">
    <location>
        <begin position="105"/>
        <end position="123"/>
    </location>
</feature>
<keyword evidence="1" id="KW-0472">Membrane</keyword>
<keyword evidence="1" id="KW-1133">Transmembrane helix</keyword>
<evidence type="ECO:0000313" key="4">
    <source>
        <dbReference type="Proteomes" id="UP000178117"/>
    </source>
</evidence>
<keyword evidence="1" id="KW-0812">Transmembrane</keyword>
<proteinExistence type="predicted"/>
<feature type="transmembrane region" description="Helical" evidence="1">
    <location>
        <begin position="75"/>
        <end position="99"/>
    </location>
</feature>
<sequence>MIRHYLPKNTEELIRWYERYVAPLSLVAGFVIDNVLFRSIDLWTTVFAVALYLACAIGGMFALNFVETGRAQNTLILRVAPFFPVIVQFSFGGMFSGFFVLYSESATLVVSWISVAILALFLIGNDRFRLRYRLFSFQVGVLFVAILGFLSFLVPLVFKQIGPVVFLASSVGGTVLIALYILLMYRVMPELIQTNLKKLLRSIGAIFLIFNVLYFTNAIPPLPLALKEAGVYHNVERIGDEYHILYEPAPWYRQYLPLGKIFHRAPGEPLYAFSAVFAPSGLSTTLTHEWQNYDAETEDWNTVATVEFPVVGGRDGGYRGFSITTNPRSGKWRVNVLTPYGQLVGRISFTVIEVTAPVELQEKTL</sequence>
<name>A0A1F8FUT9_9BACT</name>
<gene>
    <name evidence="3" type="ORF">A3C88_00330</name>
</gene>
<dbReference type="InterPro" id="IPR022606">
    <property type="entry name" value="DUF2914"/>
</dbReference>
<dbReference type="Pfam" id="PF11141">
    <property type="entry name" value="DUF2914"/>
    <property type="match status" value="1"/>
</dbReference>
<evidence type="ECO:0000313" key="3">
    <source>
        <dbReference type="EMBL" id="OGN16934.1"/>
    </source>
</evidence>
<comment type="caution">
    <text evidence="3">The sequence shown here is derived from an EMBL/GenBank/DDBJ whole genome shotgun (WGS) entry which is preliminary data.</text>
</comment>
<accession>A0A1F8FUT9</accession>
<feature type="transmembrane region" description="Helical" evidence="1">
    <location>
        <begin position="164"/>
        <end position="187"/>
    </location>
</feature>
<evidence type="ECO:0000259" key="2">
    <source>
        <dbReference type="Pfam" id="PF11141"/>
    </source>
</evidence>
<feature type="transmembrane region" description="Helical" evidence="1">
    <location>
        <begin position="43"/>
        <end position="63"/>
    </location>
</feature>
<protein>
    <recommendedName>
        <fullName evidence="2">DUF2914 domain-containing protein</fullName>
    </recommendedName>
</protein>
<reference evidence="3 4" key="1">
    <citation type="journal article" date="2016" name="Nat. Commun.">
        <title>Thousands of microbial genomes shed light on interconnected biogeochemical processes in an aquifer system.</title>
        <authorList>
            <person name="Anantharaman K."/>
            <person name="Brown C.T."/>
            <person name="Hug L.A."/>
            <person name="Sharon I."/>
            <person name="Castelle C.J."/>
            <person name="Probst A.J."/>
            <person name="Thomas B.C."/>
            <person name="Singh A."/>
            <person name="Wilkins M.J."/>
            <person name="Karaoz U."/>
            <person name="Brodie E.L."/>
            <person name="Williams K.H."/>
            <person name="Hubbard S.S."/>
            <person name="Banfield J.F."/>
        </authorList>
    </citation>
    <scope>NUCLEOTIDE SEQUENCE [LARGE SCALE GENOMIC DNA]</scope>
</reference>
<feature type="domain" description="DUF2914" evidence="2">
    <location>
        <begin position="284"/>
        <end position="351"/>
    </location>
</feature>